<gene>
    <name evidence="2" type="ORF">GPUH_LOCUS2344</name>
</gene>
<evidence type="ECO:0000313" key="2">
    <source>
        <dbReference type="EMBL" id="VDK33582.1"/>
    </source>
</evidence>
<keyword evidence="1" id="KW-1133">Transmembrane helix</keyword>
<feature type="transmembrane region" description="Helical" evidence="1">
    <location>
        <begin position="26"/>
        <end position="50"/>
    </location>
</feature>
<organism evidence="4">
    <name type="scientific">Gongylonema pulchrum</name>
    <dbReference type="NCBI Taxonomy" id="637853"/>
    <lineage>
        <taxon>Eukaryota</taxon>
        <taxon>Metazoa</taxon>
        <taxon>Ecdysozoa</taxon>
        <taxon>Nematoda</taxon>
        <taxon>Chromadorea</taxon>
        <taxon>Rhabditida</taxon>
        <taxon>Spirurina</taxon>
        <taxon>Spiruromorpha</taxon>
        <taxon>Spiruroidea</taxon>
        <taxon>Gongylonematidae</taxon>
        <taxon>Gongylonema</taxon>
    </lineage>
</organism>
<reference evidence="2 3" key="2">
    <citation type="submission" date="2018-11" db="EMBL/GenBank/DDBJ databases">
        <authorList>
            <consortium name="Pathogen Informatics"/>
        </authorList>
    </citation>
    <scope>NUCLEOTIDE SEQUENCE [LARGE SCALE GENOMIC DNA]</scope>
</reference>
<dbReference type="AlphaFoldDB" id="A0A183D0V3"/>
<keyword evidence="1" id="KW-0812">Transmembrane</keyword>
<evidence type="ECO:0000313" key="4">
    <source>
        <dbReference type="WBParaSite" id="GPUH_0000234901-mRNA-1"/>
    </source>
</evidence>
<keyword evidence="1" id="KW-0472">Membrane</keyword>
<accession>A0A183D0V3</accession>
<dbReference type="Proteomes" id="UP000271098">
    <property type="component" value="Unassembled WGS sequence"/>
</dbReference>
<name>A0A183D0V3_9BILA</name>
<keyword evidence="3" id="KW-1185">Reference proteome</keyword>
<evidence type="ECO:0000256" key="1">
    <source>
        <dbReference type="SAM" id="Phobius"/>
    </source>
</evidence>
<dbReference type="EMBL" id="UYRT01003453">
    <property type="protein sequence ID" value="VDK33582.1"/>
    <property type="molecule type" value="Genomic_DNA"/>
</dbReference>
<dbReference type="OrthoDB" id="5875602at2759"/>
<protein>
    <submittedName>
        <fullName evidence="2 4">Uncharacterized protein</fullName>
    </submittedName>
</protein>
<proteinExistence type="predicted"/>
<dbReference type="WBParaSite" id="GPUH_0000234901-mRNA-1">
    <property type="protein sequence ID" value="GPUH_0000234901-mRNA-1"/>
    <property type="gene ID" value="GPUH_0000234901"/>
</dbReference>
<reference evidence="4" key="1">
    <citation type="submission" date="2016-06" db="UniProtKB">
        <authorList>
            <consortium name="WormBaseParasite"/>
        </authorList>
    </citation>
    <scope>IDENTIFICATION</scope>
</reference>
<sequence length="112" mass="12836">MKNLKKDGRGEGTEKEEVYSKLIASLWAEFVVAGFLVAYFYTSITGILALETNLDGKMLLPPKSQSVEGIRIMSDIVWPDYLSINYIIQRPPNFSNPEEYHSFAVSFVHFYY</sequence>
<evidence type="ECO:0000313" key="3">
    <source>
        <dbReference type="Proteomes" id="UP000271098"/>
    </source>
</evidence>